<dbReference type="eggNOG" id="COG1597">
    <property type="taxonomic scope" value="Bacteria"/>
</dbReference>
<evidence type="ECO:0000256" key="3">
    <source>
        <dbReference type="ARBA" id="ARBA00022679"/>
    </source>
</evidence>
<evidence type="ECO:0000256" key="4">
    <source>
        <dbReference type="ARBA" id="ARBA00022723"/>
    </source>
</evidence>
<dbReference type="Gene3D" id="3.40.50.10330">
    <property type="entry name" value="Probable inorganic polyphosphate/atp-NAD kinase, domain 1"/>
    <property type="match status" value="1"/>
</dbReference>
<dbReference type="Gene3D" id="2.60.200.40">
    <property type="match status" value="1"/>
</dbReference>
<evidence type="ECO:0000313" key="14">
    <source>
        <dbReference type="Proteomes" id="UP000004690"/>
    </source>
</evidence>
<dbReference type="GO" id="GO:0008654">
    <property type="term" value="P:phospholipid biosynthetic process"/>
    <property type="evidence" value="ECO:0007669"/>
    <property type="project" value="UniProtKB-KW"/>
</dbReference>
<dbReference type="PANTHER" id="PTHR12358:SF106">
    <property type="entry name" value="LIPID KINASE YEGS"/>
    <property type="match status" value="1"/>
</dbReference>
<evidence type="ECO:0000259" key="12">
    <source>
        <dbReference type="PROSITE" id="PS50146"/>
    </source>
</evidence>
<gene>
    <name evidence="13" type="ORF">JoomaDRAFT_0403</name>
</gene>
<dbReference type="GO" id="GO:0005524">
    <property type="term" value="F:ATP binding"/>
    <property type="evidence" value="ECO:0007669"/>
    <property type="project" value="UniProtKB-KW"/>
</dbReference>
<dbReference type="RefSeq" id="WP_008616362.1">
    <property type="nucleotide sequence ID" value="NZ_JH651380.1"/>
</dbReference>
<keyword evidence="6" id="KW-0418">Kinase</keyword>
<keyword evidence="10" id="KW-0594">Phospholipid biosynthesis</keyword>
<feature type="domain" description="DAGKc" evidence="12">
    <location>
        <begin position="1"/>
        <end position="129"/>
    </location>
</feature>
<protein>
    <recommendedName>
        <fullName evidence="12">DAGKc domain-containing protein</fullName>
    </recommendedName>
</protein>
<dbReference type="InterPro" id="IPR005218">
    <property type="entry name" value="Diacylglycerol/lipid_kinase"/>
</dbReference>
<proteinExistence type="predicted"/>
<dbReference type="SMART" id="SM00046">
    <property type="entry name" value="DAGKc"/>
    <property type="match status" value="1"/>
</dbReference>
<evidence type="ECO:0000256" key="9">
    <source>
        <dbReference type="ARBA" id="ARBA00023098"/>
    </source>
</evidence>
<dbReference type="GO" id="GO:0016301">
    <property type="term" value="F:kinase activity"/>
    <property type="evidence" value="ECO:0007669"/>
    <property type="project" value="UniProtKB-KW"/>
</dbReference>
<dbReference type="HOGENOM" id="CLU_045532_1_2_10"/>
<evidence type="ECO:0000256" key="5">
    <source>
        <dbReference type="ARBA" id="ARBA00022741"/>
    </source>
</evidence>
<evidence type="ECO:0000256" key="1">
    <source>
        <dbReference type="ARBA" id="ARBA00001946"/>
    </source>
</evidence>
<dbReference type="SUPFAM" id="SSF111331">
    <property type="entry name" value="NAD kinase/diacylglycerol kinase-like"/>
    <property type="match status" value="1"/>
</dbReference>
<keyword evidence="4" id="KW-0479">Metal-binding</keyword>
<dbReference type="InterPro" id="IPR050187">
    <property type="entry name" value="Lipid_Phosphate_FormReg"/>
</dbReference>
<dbReference type="Pfam" id="PF19279">
    <property type="entry name" value="YegS_C"/>
    <property type="match status" value="1"/>
</dbReference>
<comment type="cofactor">
    <cofactor evidence="1">
        <name>Mg(2+)</name>
        <dbReference type="ChEBI" id="CHEBI:18420"/>
    </cofactor>
</comment>
<dbReference type="GO" id="GO:0046872">
    <property type="term" value="F:metal ion binding"/>
    <property type="evidence" value="ECO:0007669"/>
    <property type="project" value="UniProtKB-KW"/>
</dbReference>
<dbReference type="STRING" id="926559.JoomaDRAFT_0403"/>
<dbReference type="Pfam" id="PF00781">
    <property type="entry name" value="DAGK_cat"/>
    <property type="match status" value="1"/>
</dbReference>
<dbReference type="InterPro" id="IPR017438">
    <property type="entry name" value="ATP-NAD_kinase_N"/>
</dbReference>
<evidence type="ECO:0000256" key="7">
    <source>
        <dbReference type="ARBA" id="ARBA00022840"/>
    </source>
</evidence>
<accession>I3C1G6</accession>
<keyword evidence="9" id="KW-0443">Lipid metabolism</keyword>
<dbReference type="AlphaFoldDB" id="I3C1G6"/>
<dbReference type="InterPro" id="IPR001206">
    <property type="entry name" value="Diacylglycerol_kinase_cat_dom"/>
</dbReference>
<reference evidence="13 14" key="1">
    <citation type="submission" date="2012-02" db="EMBL/GenBank/DDBJ databases">
        <title>Improved High-Quality Draft genome of Joostella marina DSM 19592.</title>
        <authorList>
            <consortium name="US DOE Joint Genome Institute (JGI-PGF)"/>
            <person name="Lucas S."/>
            <person name="Copeland A."/>
            <person name="Lapidus A."/>
            <person name="Bruce D."/>
            <person name="Goodwin L."/>
            <person name="Pitluck S."/>
            <person name="Peters L."/>
            <person name="Chertkov O."/>
            <person name="Ovchinnikova G."/>
            <person name="Kyrpides N."/>
            <person name="Mavromatis K."/>
            <person name="Detter J.C."/>
            <person name="Han C."/>
            <person name="Land M."/>
            <person name="Hauser L."/>
            <person name="Markowitz V."/>
            <person name="Cheng J.-F."/>
            <person name="Hugenholtz P."/>
            <person name="Woyke T."/>
            <person name="Wu D."/>
            <person name="Tindall B."/>
            <person name="Brambilla E."/>
            <person name="Klenk H.-P."/>
            <person name="Eisen J.A."/>
        </authorList>
    </citation>
    <scope>NUCLEOTIDE SEQUENCE [LARGE SCALE GENOMIC DNA]</scope>
    <source>
        <strain evidence="13 14">DSM 19592</strain>
    </source>
</reference>
<dbReference type="NCBIfam" id="TIGR00147">
    <property type="entry name" value="YegS/Rv2252/BmrU family lipid kinase"/>
    <property type="match status" value="1"/>
</dbReference>
<keyword evidence="11" id="KW-1208">Phospholipid metabolism</keyword>
<dbReference type="OrthoDB" id="9786026at2"/>
<organism evidence="13 14">
    <name type="scientific">Galbibacter orientalis DSM 19592</name>
    <dbReference type="NCBI Taxonomy" id="926559"/>
    <lineage>
        <taxon>Bacteria</taxon>
        <taxon>Pseudomonadati</taxon>
        <taxon>Bacteroidota</taxon>
        <taxon>Flavobacteriia</taxon>
        <taxon>Flavobacteriales</taxon>
        <taxon>Flavobacteriaceae</taxon>
        <taxon>Galbibacter</taxon>
    </lineage>
</organism>
<keyword evidence="7" id="KW-0067">ATP-binding</keyword>
<evidence type="ECO:0000256" key="6">
    <source>
        <dbReference type="ARBA" id="ARBA00022777"/>
    </source>
</evidence>
<dbReference type="EMBL" id="JH651380">
    <property type="protein sequence ID" value="EIJ37459.1"/>
    <property type="molecule type" value="Genomic_DNA"/>
</dbReference>
<evidence type="ECO:0000256" key="2">
    <source>
        <dbReference type="ARBA" id="ARBA00022516"/>
    </source>
</evidence>
<evidence type="ECO:0000256" key="11">
    <source>
        <dbReference type="ARBA" id="ARBA00023264"/>
    </source>
</evidence>
<dbReference type="GO" id="GO:0005886">
    <property type="term" value="C:plasma membrane"/>
    <property type="evidence" value="ECO:0007669"/>
    <property type="project" value="TreeGrafter"/>
</dbReference>
<evidence type="ECO:0000313" key="13">
    <source>
        <dbReference type="EMBL" id="EIJ37459.1"/>
    </source>
</evidence>
<sequence>MKKIHFIVNPIAGKGNKHIDETLLSSYFSKDHYEVRVKSTKYKGEAVVLTQESVSQGATIIVACGGDGTVNEVASVLVNSQCILGIVPIGSGNGLASHLKIPKDIEKALLLIQHEITTRIDVGSCNGTYFFSNTGFGFDAKVIRRYEGFTGRTLNSYLKACVVTFFNNKNEDSLVVTINGTKKYKDPFLIFASNSNELGYNFSLTPKASLQDGLLDVLIIPKMQKLQLVWFGVMLIFKRHLGLNGVVSYQTNKLDIIRNEGRYFESQMDGEYKTLEEIEVSIELLKDSIIVIN</sequence>
<evidence type="ECO:0000256" key="8">
    <source>
        <dbReference type="ARBA" id="ARBA00022842"/>
    </source>
</evidence>
<name>I3C1G6_9FLAO</name>
<keyword evidence="14" id="KW-1185">Reference proteome</keyword>
<dbReference type="InterPro" id="IPR016064">
    <property type="entry name" value="NAD/diacylglycerol_kinase_sf"/>
</dbReference>
<keyword evidence="8" id="KW-0460">Magnesium</keyword>
<dbReference type="Proteomes" id="UP000004690">
    <property type="component" value="Unassembled WGS sequence"/>
</dbReference>
<evidence type="ECO:0000256" key="10">
    <source>
        <dbReference type="ARBA" id="ARBA00023209"/>
    </source>
</evidence>
<keyword evidence="3" id="KW-0808">Transferase</keyword>
<dbReference type="InterPro" id="IPR045540">
    <property type="entry name" value="YegS/DAGK_C"/>
</dbReference>
<keyword evidence="2" id="KW-0444">Lipid biosynthesis</keyword>
<keyword evidence="5" id="KW-0547">Nucleotide-binding</keyword>
<dbReference type="PANTHER" id="PTHR12358">
    <property type="entry name" value="SPHINGOSINE KINASE"/>
    <property type="match status" value="1"/>
</dbReference>
<dbReference type="PROSITE" id="PS50146">
    <property type="entry name" value="DAGK"/>
    <property type="match status" value="1"/>
</dbReference>